<feature type="domain" description="Glycosyltransferase 2-like" evidence="1">
    <location>
        <begin position="2"/>
        <end position="114"/>
    </location>
</feature>
<dbReference type="GO" id="GO:0016758">
    <property type="term" value="F:hexosyltransferase activity"/>
    <property type="evidence" value="ECO:0007669"/>
    <property type="project" value="UniProtKB-ARBA"/>
</dbReference>
<dbReference type="AlphaFoldDB" id="A0A7G5XHQ2"/>
<evidence type="ECO:0000259" key="1">
    <source>
        <dbReference type="Pfam" id="PF00535"/>
    </source>
</evidence>
<dbReference type="EMBL" id="CP060007">
    <property type="protein sequence ID" value="QNA45005.1"/>
    <property type="molecule type" value="Genomic_DNA"/>
</dbReference>
<protein>
    <submittedName>
        <fullName evidence="2">Glycosyltransferase</fullName>
    </submittedName>
</protein>
<dbReference type="Proteomes" id="UP000515344">
    <property type="component" value="Chromosome"/>
</dbReference>
<accession>A0A7G5XHQ2</accession>
<dbReference type="InterPro" id="IPR029044">
    <property type="entry name" value="Nucleotide-diphossugar_trans"/>
</dbReference>
<dbReference type="Pfam" id="PF00535">
    <property type="entry name" value="Glycos_transf_2"/>
    <property type="match status" value="1"/>
</dbReference>
<sequence>MHRTMQSVLAQTHQSIEIILVDDGSTDNSYLLAKQYESNGVQVMQQKNAGAAVARNTGLAVATGDYIQFLDAGDVLDKAKIAAQVSALQNQRDKVAVCNYKQFTTEVELTDRVYPDQSAFIYSSDDPQDFLIDLWGGKGNLNFIQTNCWLAAKQLIEKAGGWRAYRCPDDDGEFFARLLLASEGVVYVPGVYNYYHIEPGAANQLSQSKNKKYLQNTLLTIDLKHQYLIKKGKHPLINKAIAAQYLRFAVDQFPAQKNLSAIAYKRYQSLGENVQLPVLGGRMIELIKNIFGWRVARLTRYYLRRSR</sequence>
<evidence type="ECO:0000313" key="2">
    <source>
        <dbReference type="EMBL" id="QNA45005.1"/>
    </source>
</evidence>
<keyword evidence="3" id="KW-1185">Reference proteome</keyword>
<gene>
    <name evidence="2" type="ORF">H4075_02080</name>
</gene>
<dbReference type="SUPFAM" id="SSF53448">
    <property type="entry name" value="Nucleotide-diphospho-sugar transferases"/>
    <property type="match status" value="1"/>
</dbReference>
<dbReference type="Gene3D" id="3.90.550.10">
    <property type="entry name" value="Spore Coat Polysaccharide Biosynthesis Protein SpsA, Chain A"/>
    <property type="match status" value="1"/>
</dbReference>
<dbReference type="InterPro" id="IPR001173">
    <property type="entry name" value="Glyco_trans_2-like"/>
</dbReference>
<evidence type="ECO:0000313" key="3">
    <source>
        <dbReference type="Proteomes" id="UP000515344"/>
    </source>
</evidence>
<reference evidence="3" key="1">
    <citation type="submission" date="2020-08" db="EMBL/GenBank/DDBJ databases">
        <title>Lacibacter sp. S13-6-6 genome sequencing.</title>
        <authorList>
            <person name="Jin L."/>
        </authorList>
    </citation>
    <scope>NUCLEOTIDE SEQUENCE [LARGE SCALE GENOMIC DNA]</scope>
    <source>
        <strain evidence="3">S13-6-6</strain>
    </source>
</reference>
<name>A0A7G5XHQ2_9BACT</name>
<organism evidence="2 3">
    <name type="scientific">Lacibacter sediminis</name>
    <dbReference type="NCBI Taxonomy" id="2760713"/>
    <lineage>
        <taxon>Bacteria</taxon>
        <taxon>Pseudomonadati</taxon>
        <taxon>Bacteroidota</taxon>
        <taxon>Chitinophagia</taxon>
        <taxon>Chitinophagales</taxon>
        <taxon>Chitinophagaceae</taxon>
        <taxon>Lacibacter</taxon>
    </lineage>
</organism>
<dbReference type="KEGG" id="lacs:H4075_02080"/>
<dbReference type="CDD" id="cd00761">
    <property type="entry name" value="Glyco_tranf_GTA_type"/>
    <property type="match status" value="1"/>
</dbReference>
<dbReference type="PANTHER" id="PTHR22916">
    <property type="entry name" value="GLYCOSYLTRANSFERASE"/>
    <property type="match status" value="1"/>
</dbReference>
<proteinExistence type="predicted"/>